<dbReference type="NCBIfam" id="TIGR00350">
    <property type="entry name" value="lytR_cpsA_psr"/>
    <property type="match status" value="1"/>
</dbReference>
<feature type="region of interest" description="Disordered" evidence="2">
    <location>
        <begin position="487"/>
        <end position="512"/>
    </location>
</feature>
<dbReference type="RefSeq" id="WP_262841491.1">
    <property type="nucleotide sequence ID" value="NZ_JANZYP010000005.1"/>
</dbReference>
<evidence type="ECO:0000256" key="1">
    <source>
        <dbReference type="ARBA" id="ARBA00006068"/>
    </source>
</evidence>
<comment type="caution">
    <text evidence="6">The sequence shown here is derived from an EMBL/GenBank/DDBJ whole genome shotgun (WGS) entry which is preliminary data.</text>
</comment>
<dbReference type="Proteomes" id="UP001595891">
    <property type="component" value="Unassembled WGS sequence"/>
</dbReference>
<dbReference type="PANTHER" id="PTHR33392:SF6">
    <property type="entry name" value="POLYISOPRENYL-TEICHOIC ACID--PEPTIDOGLYCAN TEICHOIC ACID TRANSFERASE TAGU"/>
    <property type="match status" value="1"/>
</dbReference>
<keyword evidence="7" id="KW-1185">Reference proteome</keyword>
<feature type="compositionally biased region" description="Basic and acidic residues" evidence="2">
    <location>
        <begin position="125"/>
        <end position="134"/>
    </location>
</feature>
<evidence type="ECO:0000259" key="4">
    <source>
        <dbReference type="Pfam" id="PF03816"/>
    </source>
</evidence>
<name>A0ABV9EAH6_9ACTN</name>
<dbReference type="Gene3D" id="3.30.70.2390">
    <property type="match status" value="1"/>
</dbReference>
<comment type="similarity">
    <text evidence="1">Belongs to the LytR/CpsA/Psr (LCP) family.</text>
</comment>
<dbReference type="EMBL" id="JBHSFN010000005">
    <property type="protein sequence ID" value="MFC4586511.1"/>
    <property type="molecule type" value="Genomic_DNA"/>
</dbReference>
<evidence type="ECO:0000259" key="5">
    <source>
        <dbReference type="Pfam" id="PF13399"/>
    </source>
</evidence>
<evidence type="ECO:0000256" key="3">
    <source>
        <dbReference type="SAM" id="Phobius"/>
    </source>
</evidence>
<protein>
    <submittedName>
        <fullName evidence="6">LCP family protein</fullName>
    </submittedName>
</protein>
<feature type="region of interest" description="Disordered" evidence="2">
    <location>
        <begin position="1"/>
        <end position="166"/>
    </location>
</feature>
<dbReference type="Gene3D" id="3.40.630.190">
    <property type="entry name" value="LCP protein"/>
    <property type="match status" value="1"/>
</dbReference>
<feature type="domain" description="LytR/CpsA/Psr regulator C-terminal" evidence="5">
    <location>
        <begin position="513"/>
        <end position="631"/>
    </location>
</feature>
<dbReference type="InterPro" id="IPR004474">
    <property type="entry name" value="LytR_CpsA_psr"/>
</dbReference>
<evidence type="ECO:0000256" key="2">
    <source>
        <dbReference type="SAM" id="MobiDB-lite"/>
    </source>
</evidence>
<evidence type="ECO:0000313" key="7">
    <source>
        <dbReference type="Proteomes" id="UP001595891"/>
    </source>
</evidence>
<accession>A0ABV9EAH6</accession>
<evidence type="ECO:0000313" key="6">
    <source>
        <dbReference type="EMBL" id="MFC4586511.1"/>
    </source>
</evidence>
<feature type="transmembrane region" description="Helical" evidence="3">
    <location>
        <begin position="169"/>
        <end position="192"/>
    </location>
</feature>
<dbReference type="Pfam" id="PF03816">
    <property type="entry name" value="LytR_cpsA_psr"/>
    <property type="match status" value="1"/>
</dbReference>
<gene>
    <name evidence="6" type="ORF">ACFO8L_10530</name>
</gene>
<proteinExistence type="inferred from homology"/>
<dbReference type="InterPro" id="IPR050922">
    <property type="entry name" value="LytR/CpsA/Psr_CW_biosynth"/>
</dbReference>
<keyword evidence="3" id="KW-1133">Transmembrane helix</keyword>
<dbReference type="InterPro" id="IPR027381">
    <property type="entry name" value="LytR/CpsA/Psr_C"/>
</dbReference>
<keyword evidence="3" id="KW-0812">Transmembrane</keyword>
<reference evidence="7" key="1">
    <citation type="journal article" date="2019" name="Int. J. Syst. Evol. Microbiol.">
        <title>The Global Catalogue of Microorganisms (GCM) 10K type strain sequencing project: providing services to taxonomists for standard genome sequencing and annotation.</title>
        <authorList>
            <consortium name="The Broad Institute Genomics Platform"/>
            <consortium name="The Broad Institute Genome Sequencing Center for Infectious Disease"/>
            <person name="Wu L."/>
            <person name="Ma J."/>
        </authorList>
    </citation>
    <scope>NUCLEOTIDE SEQUENCE [LARGE SCALE GENOMIC DNA]</scope>
    <source>
        <strain evidence="7">CCUG 49560</strain>
    </source>
</reference>
<keyword evidence="3" id="KW-0472">Membrane</keyword>
<sequence length="656" mass="69713">MSEHRHGAEPPQPGRRSSRGRTPDHSGAVPPADGERPRRRRGAPQEPPPEPYGQPDAYGRPVDHAQQNAHGRQDARQYGPPDAQYGPPDAQYGPPGAQPYGRADGPAYGPADGQSYGAQGAQPFDDPRAPRQRDVLAGPLPPPGEPARRGRRRGDGEPPRKGGGKRPRVLAWVSIALTSVMVLVALGGYTLYRNLLGNFRKEDVSADLNANRPVNTTGALNVLLVGSDSRAGDNKRYGQHMGNEGERTDTIILMHISPNRDKATLISFPRDSMVQIPACKNARTKAALPPRLDMINSAFNEGGMGCTINTIESTTNIRVDHYIKVDFTGFKNIVDALGGIQICVPQAVHDKQAKLDLTAGKQIVKGETALAYVRARHSLGDGSDISRIKRQQIFLSQVAKKATSGDTLTTPTKLLSLVTAAAQSVVMDPQLDVDTLLQIGQSARSLTAKGVKFVTVPWEAYPADKNRVQWKQPDAGKMFESLRTDVEVTPTAKPSASSSSSTTPAKPAVKPGQVRIQVVNGTNTPGKAKEVAEALAAQGFKVTQIGDARPADGTDRPKTLLRYAKNAADGADYATPVASKLLTIKVAPGAGKVKTGLLTPFTPLATTTPPAGTTDTPADGPIIQLVIGADFKGVKVPVTIPDSARVVDSKTDVCST</sequence>
<organism evidence="6 7">
    <name type="scientific">Sphaerisporangium corydalis</name>
    <dbReference type="NCBI Taxonomy" id="1441875"/>
    <lineage>
        <taxon>Bacteria</taxon>
        <taxon>Bacillati</taxon>
        <taxon>Actinomycetota</taxon>
        <taxon>Actinomycetes</taxon>
        <taxon>Streptosporangiales</taxon>
        <taxon>Streptosporangiaceae</taxon>
        <taxon>Sphaerisporangium</taxon>
    </lineage>
</organism>
<dbReference type="PANTHER" id="PTHR33392">
    <property type="entry name" value="POLYISOPRENYL-TEICHOIC ACID--PEPTIDOGLYCAN TEICHOIC ACID TRANSFERASE TAGU"/>
    <property type="match status" value="1"/>
</dbReference>
<feature type="domain" description="Cell envelope-related transcriptional attenuator" evidence="4">
    <location>
        <begin position="247"/>
        <end position="403"/>
    </location>
</feature>
<feature type="compositionally biased region" description="Low complexity" evidence="2">
    <location>
        <begin position="489"/>
        <end position="508"/>
    </location>
</feature>
<dbReference type="Pfam" id="PF13399">
    <property type="entry name" value="LytR_C"/>
    <property type="match status" value="1"/>
</dbReference>